<evidence type="ECO:0000256" key="3">
    <source>
        <dbReference type="ARBA" id="ARBA00022833"/>
    </source>
</evidence>
<keyword evidence="8" id="KW-0539">Nucleus</keyword>
<dbReference type="PANTHER" id="PTHR24082">
    <property type="entry name" value="NUCLEAR HORMONE RECEPTOR"/>
    <property type="match status" value="1"/>
</dbReference>
<protein>
    <recommendedName>
        <fullName evidence="9">Nuclear receptor domain-containing protein</fullName>
    </recommendedName>
</protein>
<dbReference type="SMART" id="SM00399">
    <property type="entry name" value="ZnF_C4"/>
    <property type="match status" value="1"/>
</dbReference>
<evidence type="ECO:0000256" key="8">
    <source>
        <dbReference type="ARBA" id="ARBA00023242"/>
    </source>
</evidence>
<keyword evidence="1" id="KW-0479">Metal-binding</keyword>
<comment type="caution">
    <text evidence="10">The sequence shown here is derived from an EMBL/GenBank/DDBJ whole genome shotgun (WGS) entry which is preliminary data.</text>
</comment>
<dbReference type="PROSITE" id="PS51030">
    <property type="entry name" value="NUCLEAR_REC_DBD_2"/>
    <property type="match status" value="1"/>
</dbReference>
<dbReference type="PRINTS" id="PR00047">
    <property type="entry name" value="STROIDFINGER"/>
</dbReference>
<dbReference type="GO" id="GO:0030154">
    <property type="term" value="P:cell differentiation"/>
    <property type="evidence" value="ECO:0007669"/>
    <property type="project" value="TreeGrafter"/>
</dbReference>
<dbReference type="InterPro" id="IPR050234">
    <property type="entry name" value="Nuclear_hormone_rcpt_NR1"/>
</dbReference>
<dbReference type="InterPro" id="IPR035500">
    <property type="entry name" value="NHR-like_dom_sf"/>
</dbReference>
<feature type="domain" description="Nuclear receptor" evidence="9">
    <location>
        <begin position="52"/>
        <end position="128"/>
    </location>
</feature>
<sequence length="416" mass="47592">MVTRTETIIEVLLPQIIKVRKSGYNQTISYESFSEQAPSDSAQMPPNNPSNFSLCLICGDRARFNNYGALSCQSCKTFFRRNGFRPETVRPCTLVNKCEINMKTRHSCTYCRLSKCFAVGMTSDLIRKEDLKSSKRLSSTKNTQITTISRIVITSFQSQDRTILSDSQWTLLSNIVHAYDACNTISHIKQILNNSSESIDETKKDIIDPMDMLNQICESVILFISSLPDFRILTQNEQISLLNRNLHGVMGFYSTFVFRQIGIFNHANYLNAFEAIYGMNIISAIKNVMEQLDSNETIIKIALIILTFSSESYVDTDRNVDMDTLSYGTFRLLGSQNVYVELLWKYLTYQYGYGRAAVRFAQFIQIVLCIVRNLAMLHVNNEIHRRISDAIVEHIKQMLVFIESEPRPLWGKGLPT</sequence>
<dbReference type="Proteomes" id="UP000663852">
    <property type="component" value="Unassembled WGS sequence"/>
</dbReference>
<dbReference type="InterPro" id="IPR001723">
    <property type="entry name" value="Nuclear_hrmn_rcpt"/>
</dbReference>
<evidence type="ECO:0000313" key="10">
    <source>
        <dbReference type="EMBL" id="CAF1108003.1"/>
    </source>
</evidence>
<evidence type="ECO:0000256" key="5">
    <source>
        <dbReference type="ARBA" id="ARBA00023125"/>
    </source>
</evidence>
<keyword evidence="5" id="KW-0238">DNA-binding</keyword>
<dbReference type="Gene3D" id="1.10.565.10">
    <property type="entry name" value="Retinoid X Receptor"/>
    <property type="match status" value="1"/>
</dbReference>
<dbReference type="Gene3D" id="3.30.50.10">
    <property type="entry name" value="Erythroid Transcription Factor GATA-1, subunit A"/>
    <property type="match status" value="1"/>
</dbReference>
<dbReference type="InterPro" id="IPR001628">
    <property type="entry name" value="Znf_hrmn_rcpt"/>
</dbReference>
<dbReference type="PROSITE" id="PS00031">
    <property type="entry name" value="NUCLEAR_REC_DBD_1"/>
    <property type="match status" value="1"/>
</dbReference>
<dbReference type="OrthoDB" id="5850793at2759"/>
<keyword evidence="2" id="KW-0863">Zinc-finger</keyword>
<dbReference type="AlphaFoldDB" id="A0A814PMD3"/>
<dbReference type="GO" id="GO:0008270">
    <property type="term" value="F:zinc ion binding"/>
    <property type="evidence" value="ECO:0007669"/>
    <property type="project" value="UniProtKB-KW"/>
</dbReference>
<dbReference type="SUPFAM" id="SSF57716">
    <property type="entry name" value="Glucocorticoid receptor-like (DNA-binding domain)"/>
    <property type="match status" value="1"/>
</dbReference>
<dbReference type="Pfam" id="PF00105">
    <property type="entry name" value="zf-C4"/>
    <property type="match status" value="1"/>
</dbReference>
<evidence type="ECO:0000259" key="9">
    <source>
        <dbReference type="PROSITE" id="PS51030"/>
    </source>
</evidence>
<evidence type="ECO:0000256" key="4">
    <source>
        <dbReference type="ARBA" id="ARBA00023015"/>
    </source>
</evidence>
<dbReference type="GO" id="GO:0045944">
    <property type="term" value="P:positive regulation of transcription by RNA polymerase II"/>
    <property type="evidence" value="ECO:0007669"/>
    <property type="project" value="TreeGrafter"/>
</dbReference>
<reference evidence="10" key="1">
    <citation type="submission" date="2021-02" db="EMBL/GenBank/DDBJ databases">
        <authorList>
            <person name="Nowell W R."/>
        </authorList>
    </citation>
    <scope>NUCLEOTIDE SEQUENCE</scope>
</reference>
<dbReference type="InterPro" id="IPR013088">
    <property type="entry name" value="Znf_NHR/GATA"/>
</dbReference>
<evidence type="ECO:0000256" key="2">
    <source>
        <dbReference type="ARBA" id="ARBA00022771"/>
    </source>
</evidence>
<dbReference type="PANTHER" id="PTHR24082:SF507">
    <property type="entry name" value="BILE ACID RECEPTOR-RELATED"/>
    <property type="match status" value="1"/>
</dbReference>
<keyword evidence="6" id="KW-0804">Transcription</keyword>
<evidence type="ECO:0000256" key="6">
    <source>
        <dbReference type="ARBA" id="ARBA00023163"/>
    </source>
</evidence>
<accession>A0A814PMD3</accession>
<evidence type="ECO:0000256" key="1">
    <source>
        <dbReference type="ARBA" id="ARBA00022723"/>
    </source>
</evidence>
<dbReference type="SUPFAM" id="SSF48508">
    <property type="entry name" value="Nuclear receptor ligand-binding domain"/>
    <property type="match status" value="1"/>
</dbReference>
<keyword evidence="7" id="KW-0675">Receptor</keyword>
<organism evidence="10 11">
    <name type="scientific">Adineta ricciae</name>
    <name type="common">Rotifer</name>
    <dbReference type="NCBI Taxonomy" id="249248"/>
    <lineage>
        <taxon>Eukaryota</taxon>
        <taxon>Metazoa</taxon>
        <taxon>Spiralia</taxon>
        <taxon>Gnathifera</taxon>
        <taxon>Rotifera</taxon>
        <taxon>Eurotatoria</taxon>
        <taxon>Bdelloidea</taxon>
        <taxon>Adinetida</taxon>
        <taxon>Adinetidae</taxon>
        <taxon>Adineta</taxon>
    </lineage>
</organism>
<keyword evidence="3" id="KW-0862">Zinc</keyword>
<dbReference type="GO" id="GO:0000122">
    <property type="term" value="P:negative regulation of transcription by RNA polymerase II"/>
    <property type="evidence" value="ECO:0007669"/>
    <property type="project" value="TreeGrafter"/>
</dbReference>
<gene>
    <name evidence="10" type="ORF">EDS130_LOCUS20348</name>
</gene>
<dbReference type="GO" id="GO:0004879">
    <property type="term" value="F:nuclear receptor activity"/>
    <property type="evidence" value="ECO:0007669"/>
    <property type="project" value="TreeGrafter"/>
</dbReference>
<proteinExistence type="predicted"/>
<dbReference type="PRINTS" id="PR00398">
    <property type="entry name" value="STRDHORMONER"/>
</dbReference>
<evidence type="ECO:0000256" key="7">
    <source>
        <dbReference type="ARBA" id="ARBA00023170"/>
    </source>
</evidence>
<dbReference type="EMBL" id="CAJNOJ010000100">
    <property type="protein sequence ID" value="CAF1108003.1"/>
    <property type="molecule type" value="Genomic_DNA"/>
</dbReference>
<evidence type="ECO:0000313" key="11">
    <source>
        <dbReference type="Proteomes" id="UP000663852"/>
    </source>
</evidence>
<name>A0A814PMD3_ADIRI</name>
<dbReference type="GO" id="GO:0000978">
    <property type="term" value="F:RNA polymerase II cis-regulatory region sequence-specific DNA binding"/>
    <property type="evidence" value="ECO:0007669"/>
    <property type="project" value="TreeGrafter"/>
</dbReference>
<keyword evidence="4" id="KW-0805">Transcription regulation</keyword>